<evidence type="ECO:0000313" key="2">
    <source>
        <dbReference type="EMBL" id="KAK8013431.1"/>
    </source>
</evidence>
<protein>
    <submittedName>
        <fullName evidence="2">Uncharacterized protein</fullName>
    </submittedName>
</protein>
<accession>A0ABR1RKT0</accession>
<organism evidence="2 3">
    <name type="scientific">Apiospora marii</name>
    <dbReference type="NCBI Taxonomy" id="335849"/>
    <lineage>
        <taxon>Eukaryota</taxon>
        <taxon>Fungi</taxon>
        <taxon>Dikarya</taxon>
        <taxon>Ascomycota</taxon>
        <taxon>Pezizomycotina</taxon>
        <taxon>Sordariomycetes</taxon>
        <taxon>Xylariomycetidae</taxon>
        <taxon>Amphisphaeriales</taxon>
        <taxon>Apiosporaceae</taxon>
        <taxon>Apiospora</taxon>
    </lineage>
</organism>
<feature type="compositionally biased region" description="Basic and acidic residues" evidence="1">
    <location>
        <begin position="27"/>
        <end position="52"/>
    </location>
</feature>
<reference evidence="2 3" key="1">
    <citation type="submission" date="2023-01" db="EMBL/GenBank/DDBJ databases">
        <title>Analysis of 21 Apiospora genomes using comparative genomics revels a genus with tremendous synthesis potential of carbohydrate active enzymes and secondary metabolites.</title>
        <authorList>
            <person name="Sorensen T."/>
        </authorList>
    </citation>
    <scope>NUCLEOTIDE SEQUENCE [LARGE SCALE GENOMIC DNA]</scope>
    <source>
        <strain evidence="2 3">CBS 20057</strain>
    </source>
</reference>
<dbReference type="EMBL" id="JAQQWI010000013">
    <property type="protein sequence ID" value="KAK8013431.1"/>
    <property type="molecule type" value="Genomic_DNA"/>
</dbReference>
<sequence length="116" mass="13002">MVVLSTIRLIYLTRHADCYDGTNQIHGPDRGVDGNCKRSRNDDDRQGQDDLTDGKQQKLEAELHAEQLAGLQRLCCSSLCRQDVERAEKRSQYTQAGRNVAQVEKAHRGCELFAAG</sequence>
<gene>
    <name evidence="2" type="ORF">PG991_009024</name>
</gene>
<evidence type="ECO:0000256" key="1">
    <source>
        <dbReference type="SAM" id="MobiDB-lite"/>
    </source>
</evidence>
<dbReference type="Proteomes" id="UP001396898">
    <property type="component" value="Unassembled WGS sequence"/>
</dbReference>
<name>A0ABR1RKT0_9PEZI</name>
<comment type="caution">
    <text evidence="2">The sequence shown here is derived from an EMBL/GenBank/DDBJ whole genome shotgun (WGS) entry which is preliminary data.</text>
</comment>
<evidence type="ECO:0000313" key="3">
    <source>
        <dbReference type="Proteomes" id="UP001396898"/>
    </source>
</evidence>
<feature type="region of interest" description="Disordered" evidence="1">
    <location>
        <begin position="23"/>
        <end position="52"/>
    </location>
</feature>
<proteinExistence type="predicted"/>
<keyword evidence="3" id="KW-1185">Reference proteome</keyword>